<keyword evidence="2" id="KW-1185">Reference proteome</keyword>
<organism evidence="1 2">
    <name type="scientific">Shewanella canadensis</name>
    <dbReference type="NCBI Taxonomy" id="271096"/>
    <lineage>
        <taxon>Bacteria</taxon>
        <taxon>Pseudomonadati</taxon>
        <taxon>Pseudomonadota</taxon>
        <taxon>Gammaproteobacteria</taxon>
        <taxon>Alteromonadales</taxon>
        <taxon>Shewanellaceae</taxon>
        <taxon>Shewanella</taxon>
    </lineage>
</organism>
<sequence>MDEIIEVSVPRIQEIIDAFDASEFSTADVLREYSGGFYSNVGTPAHYSFNAQFGKLLQRNCESLRITENRNNVSIKDDNGHKTSTSFWRKFT</sequence>
<dbReference type="EMBL" id="RXNU01000032">
    <property type="protein sequence ID" value="RTR35887.1"/>
    <property type="molecule type" value="Genomic_DNA"/>
</dbReference>
<name>A0A431WK59_9GAMM</name>
<evidence type="ECO:0000313" key="2">
    <source>
        <dbReference type="Proteomes" id="UP000267448"/>
    </source>
</evidence>
<dbReference type="AlphaFoldDB" id="A0A431WK59"/>
<proteinExistence type="predicted"/>
<comment type="caution">
    <text evidence="1">The sequence shown here is derived from an EMBL/GenBank/DDBJ whole genome shotgun (WGS) entry which is preliminary data.</text>
</comment>
<reference evidence="1 2" key="1">
    <citation type="submission" date="2018-12" db="EMBL/GenBank/DDBJ databases">
        <authorList>
            <person name="Yu L."/>
        </authorList>
    </citation>
    <scope>NUCLEOTIDE SEQUENCE [LARGE SCALE GENOMIC DNA]</scope>
    <source>
        <strain evidence="1 2">HAW-EB2</strain>
    </source>
</reference>
<dbReference type="Proteomes" id="UP000267448">
    <property type="component" value="Unassembled WGS sequence"/>
</dbReference>
<accession>A0A431WK59</accession>
<evidence type="ECO:0000313" key="1">
    <source>
        <dbReference type="EMBL" id="RTR35887.1"/>
    </source>
</evidence>
<protein>
    <submittedName>
        <fullName evidence="1">Uncharacterized protein</fullName>
    </submittedName>
</protein>
<gene>
    <name evidence="1" type="ORF">EKG38_24555</name>
</gene>
<dbReference type="RefSeq" id="WP_126523509.1">
    <property type="nucleotide sequence ID" value="NZ_RXNU01000032.1"/>
</dbReference>